<feature type="domain" description="ABC transmembrane type-1" evidence="10">
    <location>
        <begin position="27"/>
        <end position="307"/>
    </location>
</feature>
<name>A0A9W6IUW5_9HYPH</name>
<accession>A0A9W6IUW5</accession>
<comment type="caution">
    <text evidence="11">The sequence shown here is derived from an EMBL/GenBank/DDBJ whole genome shotgun (WGS) entry which is preliminary data.</text>
</comment>
<comment type="similarity">
    <text evidence="2">Belongs to the ABC transporter superfamily.</text>
</comment>
<comment type="subcellular location">
    <subcellularLocation>
        <location evidence="1">Cell membrane</location>
        <topology evidence="1">Multi-pass membrane protein</topology>
    </subcellularLocation>
</comment>
<dbReference type="NCBIfam" id="TIGR01842">
    <property type="entry name" value="type_I_sec_PrtD"/>
    <property type="match status" value="1"/>
</dbReference>
<dbReference type="Gene3D" id="1.20.1560.10">
    <property type="entry name" value="ABC transporter type 1, transmembrane domain"/>
    <property type="match status" value="1"/>
</dbReference>
<feature type="domain" description="ABC transporter" evidence="9">
    <location>
        <begin position="339"/>
        <end position="574"/>
    </location>
</feature>
<keyword evidence="3 8" id="KW-0812">Transmembrane</keyword>
<evidence type="ECO:0000313" key="12">
    <source>
        <dbReference type="EMBL" id="MBM7850471.1"/>
    </source>
</evidence>
<dbReference type="InterPro" id="IPR010128">
    <property type="entry name" value="ATPase_T1SS_PrtD-like"/>
</dbReference>
<dbReference type="InterPro" id="IPR003439">
    <property type="entry name" value="ABC_transporter-like_ATP-bd"/>
</dbReference>
<dbReference type="InterPro" id="IPR011527">
    <property type="entry name" value="ABC1_TM_dom"/>
</dbReference>
<dbReference type="Gene3D" id="3.40.50.300">
    <property type="entry name" value="P-loop containing nucleotide triphosphate hydrolases"/>
    <property type="match status" value="1"/>
</dbReference>
<dbReference type="InterPro" id="IPR039421">
    <property type="entry name" value="Type_1_exporter"/>
</dbReference>
<evidence type="ECO:0000259" key="9">
    <source>
        <dbReference type="PROSITE" id="PS50893"/>
    </source>
</evidence>
<evidence type="ECO:0000256" key="7">
    <source>
        <dbReference type="ARBA" id="ARBA00023136"/>
    </source>
</evidence>
<reference evidence="12 13" key="2">
    <citation type="submission" date="2021-01" db="EMBL/GenBank/DDBJ databases">
        <title>Genomic Encyclopedia of Type Strains, Phase IV (KMG-IV): sequencing the most valuable type-strain genomes for metagenomic binning, comparative biology and taxonomic classification.</title>
        <authorList>
            <person name="Goeker M."/>
        </authorList>
    </citation>
    <scope>NUCLEOTIDE SEQUENCE [LARGE SCALE GENOMIC DNA]</scope>
    <source>
        <strain evidence="12 13">DSM 6130</strain>
    </source>
</reference>
<evidence type="ECO:0000256" key="6">
    <source>
        <dbReference type="ARBA" id="ARBA00022989"/>
    </source>
</evidence>
<evidence type="ECO:0000256" key="8">
    <source>
        <dbReference type="SAM" id="Phobius"/>
    </source>
</evidence>
<evidence type="ECO:0000256" key="5">
    <source>
        <dbReference type="ARBA" id="ARBA00022840"/>
    </source>
</evidence>
<dbReference type="EMBL" id="JAFBCY010000001">
    <property type="protein sequence ID" value="MBM7850471.1"/>
    <property type="molecule type" value="Genomic_DNA"/>
</dbReference>
<dbReference type="GO" id="GO:0005524">
    <property type="term" value="F:ATP binding"/>
    <property type="evidence" value="ECO:0007669"/>
    <property type="project" value="UniProtKB-KW"/>
</dbReference>
<keyword evidence="4" id="KW-0547">Nucleotide-binding</keyword>
<dbReference type="PROSITE" id="PS50929">
    <property type="entry name" value="ABC_TM1F"/>
    <property type="match status" value="1"/>
</dbReference>
<dbReference type="Proteomes" id="UP000758856">
    <property type="component" value="Unassembled WGS sequence"/>
</dbReference>
<dbReference type="PROSITE" id="PS00211">
    <property type="entry name" value="ABC_TRANSPORTER_1"/>
    <property type="match status" value="1"/>
</dbReference>
<dbReference type="PANTHER" id="PTHR24221:SF248">
    <property type="entry name" value="ABC TRANSPORTER TRANSMEMBRANE REGION"/>
    <property type="match status" value="1"/>
</dbReference>
<dbReference type="InterPro" id="IPR003593">
    <property type="entry name" value="AAA+_ATPase"/>
</dbReference>
<feature type="transmembrane region" description="Helical" evidence="8">
    <location>
        <begin position="61"/>
        <end position="79"/>
    </location>
</feature>
<protein>
    <submittedName>
        <fullName evidence="11">Peptidase</fullName>
    </submittedName>
    <submittedName>
        <fullName evidence="12">PrtD family type I secretion system ABC transporter</fullName>
    </submittedName>
</protein>
<dbReference type="GO" id="GO:0140359">
    <property type="term" value="F:ABC-type transporter activity"/>
    <property type="evidence" value="ECO:0007669"/>
    <property type="project" value="InterPro"/>
</dbReference>
<evidence type="ECO:0000256" key="2">
    <source>
        <dbReference type="ARBA" id="ARBA00005417"/>
    </source>
</evidence>
<evidence type="ECO:0000259" key="10">
    <source>
        <dbReference type="PROSITE" id="PS50929"/>
    </source>
</evidence>
<dbReference type="PANTHER" id="PTHR24221">
    <property type="entry name" value="ATP-BINDING CASSETTE SUB-FAMILY B"/>
    <property type="match status" value="1"/>
</dbReference>
<dbReference type="InterPro" id="IPR017871">
    <property type="entry name" value="ABC_transporter-like_CS"/>
</dbReference>
<sequence length="582" mass="61435">MKRVEGKGSGAVALTRVRTEIRAALGLLAFFSVAINLLLLVPSLYMMQVYDRVLRSGVVETLIYITLIAAASIAVYAALESLRLRTLARIGEWIEDTLFEPVFAAAMGAERGLVKSSSGAYEGTPFNDLRAVRSFLSGPTLPSLCDTPWMPLFLLGCTIIHPYLGLLGLVFSVLIIALALVNDRVTKPATEKVAQGHQEAQRVLAEAARNVDTVAAMGLGRPLAQRASRANGASTALLAEATDTGTVMIGAGKFLRVVAQIATLALGAWLSLGGHITPGGMIASSILLSRALAPLDQSIAAWRGLQQAGAAWKRISELLDASEAIVEEPIALPEPEGRLTLAGVTVMAPGNERAILAGVSLNVTPGETLAFIGPSGSGKSTLCRAIVGSRAAHRGSVRLDGGDIMHWRDDQRRRYVGYLSQGTELFSGRVRDIIARFDEPDDAKVVDAAKLAGCHALIQALPQGYDTVLVNGGAPLSGGQRQRVALARAVYGDVRIVVLDEPNASLDGEGERALVTCMATLKQRGVTVVLVTHKPALAQLADRVAVMQNGQISRLGPPTEVLRELMAPVPNEPRTAAAGAGR</sequence>
<dbReference type="InterPro" id="IPR036640">
    <property type="entry name" value="ABC1_TM_sf"/>
</dbReference>
<reference evidence="11" key="1">
    <citation type="journal article" date="2014" name="Int. J. Syst. Evol. Microbiol.">
        <title>Complete genome sequence of Corynebacterium casei LMG S-19264T (=DSM 44701T), isolated from a smear-ripened cheese.</title>
        <authorList>
            <consortium name="US DOE Joint Genome Institute (JGI-PGF)"/>
            <person name="Walter F."/>
            <person name="Albersmeier A."/>
            <person name="Kalinowski J."/>
            <person name="Ruckert C."/>
        </authorList>
    </citation>
    <scope>NUCLEOTIDE SEQUENCE</scope>
    <source>
        <strain evidence="11">VKM B-1606</strain>
    </source>
</reference>
<dbReference type="Proteomes" id="UP001143400">
    <property type="component" value="Unassembled WGS sequence"/>
</dbReference>
<evidence type="ECO:0000313" key="14">
    <source>
        <dbReference type="Proteomes" id="UP001143400"/>
    </source>
</evidence>
<dbReference type="InterPro" id="IPR027417">
    <property type="entry name" value="P-loop_NTPase"/>
</dbReference>
<dbReference type="GO" id="GO:0034040">
    <property type="term" value="F:ATPase-coupled lipid transmembrane transporter activity"/>
    <property type="evidence" value="ECO:0007669"/>
    <property type="project" value="TreeGrafter"/>
</dbReference>
<feature type="transmembrane region" description="Helical" evidence="8">
    <location>
        <begin position="152"/>
        <end position="181"/>
    </location>
</feature>
<dbReference type="AlphaFoldDB" id="A0A9W6IUW5"/>
<dbReference type="GO" id="GO:0030253">
    <property type="term" value="P:protein secretion by the type I secretion system"/>
    <property type="evidence" value="ECO:0007669"/>
    <property type="project" value="InterPro"/>
</dbReference>
<dbReference type="EMBL" id="BSFF01000002">
    <property type="protein sequence ID" value="GLK55764.1"/>
    <property type="molecule type" value="Genomic_DNA"/>
</dbReference>
<dbReference type="SMART" id="SM00382">
    <property type="entry name" value="AAA"/>
    <property type="match status" value="1"/>
</dbReference>
<dbReference type="PROSITE" id="PS50893">
    <property type="entry name" value="ABC_TRANSPORTER_2"/>
    <property type="match status" value="1"/>
</dbReference>
<dbReference type="Pfam" id="PF00664">
    <property type="entry name" value="ABC_membrane"/>
    <property type="match status" value="1"/>
</dbReference>
<dbReference type="GO" id="GO:0030256">
    <property type="term" value="C:type I protein secretion system complex"/>
    <property type="evidence" value="ECO:0007669"/>
    <property type="project" value="InterPro"/>
</dbReference>
<dbReference type="GO" id="GO:0016887">
    <property type="term" value="F:ATP hydrolysis activity"/>
    <property type="evidence" value="ECO:0007669"/>
    <property type="project" value="InterPro"/>
</dbReference>
<evidence type="ECO:0000313" key="11">
    <source>
        <dbReference type="EMBL" id="GLK55764.1"/>
    </source>
</evidence>
<dbReference type="SUPFAM" id="SSF52540">
    <property type="entry name" value="P-loop containing nucleoside triphosphate hydrolases"/>
    <property type="match status" value="1"/>
</dbReference>
<dbReference type="RefSeq" id="WP_204948892.1">
    <property type="nucleotide sequence ID" value="NZ_BSFF01000002.1"/>
</dbReference>
<gene>
    <name evidence="11" type="ORF">GCM10008170_17830</name>
    <name evidence="12" type="ORF">JOD31_000683</name>
</gene>
<dbReference type="SUPFAM" id="SSF90123">
    <property type="entry name" value="ABC transporter transmembrane region"/>
    <property type="match status" value="1"/>
</dbReference>
<keyword evidence="6 8" id="KW-1133">Transmembrane helix</keyword>
<organism evidence="11 14">
    <name type="scientific">Methylopila capsulata</name>
    <dbReference type="NCBI Taxonomy" id="61654"/>
    <lineage>
        <taxon>Bacteria</taxon>
        <taxon>Pseudomonadati</taxon>
        <taxon>Pseudomonadota</taxon>
        <taxon>Alphaproteobacteria</taxon>
        <taxon>Hyphomicrobiales</taxon>
        <taxon>Methylopilaceae</taxon>
        <taxon>Methylopila</taxon>
    </lineage>
</organism>
<reference evidence="11" key="3">
    <citation type="submission" date="2023-01" db="EMBL/GenBank/DDBJ databases">
        <authorList>
            <person name="Sun Q."/>
            <person name="Evtushenko L."/>
        </authorList>
    </citation>
    <scope>NUCLEOTIDE SEQUENCE</scope>
    <source>
        <strain evidence="11">VKM B-1606</strain>
    </source>
</reference>
<evidence type="ECO:0000256" key="4">
    <source>
        <dbReference type="ARBA" id="ARBA00022741"/>
    </source>
</evidence>
<evidence type="ECO:0000256" key="1">
    <source>
        <dbReference type="ARBA" id="ARBA00004651"/>
    </source>
</evidence>
<keyword evidence="5" id="KW-0067">ATP-binding</keyword>
<proteinExistence type="inferred from homology"/>
<evidence type="ECO:0000256" key="3">
    <source>
        <dbReference type="ARBA" id="ARBA00022692"/>
    </source>
</evidence>
<keyword evidence="13" id="KW-1185">Reference proteome</keyword>
<evidence type="ECO:0000313" key="13">
    <source>
        <dbReference type="Proteomes" id="UP000758856"/>
    </source>
</evidence>
<dbReference type="GO" id="GO:0005886">
    <property type="term" value="C:plasma membrane"/>
    <property type="evidence" value="ECO:0007669"/>
    <property type="project" value="UniProtKB-SubCell"/>
</dbReference>
<feature type="transmembrane region" description="Helical" evidence="8">
    <location>
        <begin position="21"/>
        <end position="41"/>
    </location>
</feature>
<keyword evidence="7 8" id="KW-0472">Membrane</keyword>
<dbReference type="Pfam" id="PF00005">
    <property type="entry name" value="ABC_tran"/>
    <property type="match status" value="1"/>
</dbReference>